<organism evidence="2 3">
    <name type="scientific">Shimazuella alba</name>
    <dbReference type="NCBI Taxonomy" id="2690964"/>
    <lineage>
        <taxon>Bacteria</taxon>
        <taxon>Bacillati</taxon>
        <taxon>Bacillota</taxon>
        <taxon>Bacilli</taxon>
        <taxon>Bacillales</taxon>
        <taxon>Thermoactinomycetaceae</taxon>
        <taxon>Shimazuella</taxon>
    </lineage>
</organism>
<dbReference type="AlphaFoldDB" id="A0A6I4W0G9"/>
<dbReference type="PANTHER" id="PTHR33797:SF2">
    <property type="entry name" value="ORGANIC HYDROPEROXIDE RESISTANCE PROTEIN-LIKE"/>
    <property type="match status" value="1"/>
</dbReference>
<dbReference type="RefSeq" id="WP_160801540.1">
    <property type="nucleotide sequence ID" value="NZ_WUUL01000006.1"/>
</dbReference>
<protein>
    <submittedName>
        <fullName evidence="2">Ohr family peroxiredoxin</fullName>
    </submittedName>
</protein>
<dbReference type="InterPro" id="IPR036102">
    <property type="entry name" value="OsmC/Ohrsf"/>
</dbReference>
<dbReference type="InterPro" id="IPR003718">
    <property type="entry name" value="OsmC/Ohr_fam"/>
</dbReference>
<proteinExistence type="inferred from homology"/>
<dbReference type="Proteomes" id="UP000430692">
    <property type="component" value="Unassembled WGS sequence"/>
</dbReference>
<dbReference type="NCBIfam" id="TIGR03561">
    <property type="entry name" value="organ_hyd_perox"/>
    <property type="match status" value="1"/>
</dbReference>
<reference evidence="2 3" key="1">
    <citation type="submission" date="2019-12" db="EMBL/GenBank/DDBJ databases">
        <title>Whole-genome analyses of novel actinobacteria.</title>
        <authorList>
            <person name="Sahin N."/>
            <person name="Saygin H."/>
        </authorList>
    </citation>
    <scope>NUCLEOTIDE SEQUENCE [LARGE SCALE GENOMIC DNA]</scope>
    <source>
        <strain evidence="2 3">KC615</strain>
    </source>
</reference>
<dbReference type="GO" id="GO:0006979">
    <property type="term" value="P:response to oxidative stress"/>
    <property type="evidence" value="ECO:0007669"/>
    <property type="project" value="InterPro"/>
</dbReference>
<dbReference type="EMBL" id="WUUL01000006">
    <property type="protein sequence ID" value="MXQ54184.1"/>
    <property type="molecule type" value="Genomic_DNA"/>
</dbReference>
<sequence length="140" mass="14669">MEALYTAKVTAEGGRNGRVVSSDGVIDLEVKMPKGLGGPGGEATNPEQLFAAGYAACFDGALNLVIRKKRLKEVESTKVTANVSIGKDTDGGFALAVQLDVQIIGADKNTAQELLEAAHQVCPYSKATRGNIDVVLHVVE</sequence>
<dbReference type="InterPro" id="IPR019953">
    <property type="entry name" value="OHR"/>
</dbReference>
<evidence type="ECO:0000313" key="2">
    <source>
        <dbReference type="EMBL" id="MXQ54184.1"/>
    </source>
</evidence>
<accession>A0A6I4W0G9</accession>
<dbReference type="Gene3D" id="2.20.25.10">
    <property type="match status" value="1"/>
</dbReference>
<dbReference type="InterPro" id="IPR015946">
    <property type="entry name" value="KH_dom-like_a/b"/>
</dbReference>
<dbReference type="Gene3D" id="3.30.300.20">
    <property type="match status" value="1"/>
</dbReference>
<comment type="similarity">
    <text evidence="1">Belongs to the OsmC/Ohr family.</text>
</comment>
<comment type="caution">
    <text evidence="2">The sequence shown here is derived from an EMBL/GenBank/DDBJ whole genome shotgun (WGS) entry which is preliminary data.</text>
</comment>
<evidence type="ECO:0000313" key="3">
    <source>
        <dbReference type="Proteomes" id="UP000430692"/>
    </source>
</evidence>
<dbReference type="Pfam" id="PF02566">
    <property type="entry name" value="OsmC"/>
    <property type="match status" value="1"/>
</dbReference>
<gene>
    <name evidence="2" type="ORF">GSM42_10745</name>
</gene>
<name>A0A6I4W0G9_9BACL</name>
<dbReference type="SUPFAM" id="SSF82784">
    <property type="entry name" value="OsmC-like"/>
    <property type="match status" value="1"/>
</dbReference>
<evidence type="ECO:0000256" key="1">
    <source>
        <dbReference type="ARBA" id="ARBA00007378"/>
    </source>
</evidence>
<dbReference type="PANTHER" id="PTHR33797">
    <property type="entry name" value="ORGANIC HYDROPEROXIDE RESISTANCE PROTEIN-LIKE"/>
    <property type="match status" value="1"/>
</dbReference>
<keyword evidence="3" id="KW-1185">Reference proteome</keyword>